<evidence type="ECO:0000313" key="6">
    <source>
        <dbReference type="Proteomes" id="UP000190897"/>
    </source>
</evidence>
<dbReference type="PROSITE" id="PS51186">
    <property type="entry name" value="GNAT"/>
    <property type="match status" value="1"/>
</dbReference>
<dbReference type="PANTHER" id="PTHR43626">
    <property type="entry name" value="ACYL-COA N-ACYLTRANSFERASE"/>
    <property type="match status" value="1"/>
</dbReference>
<gene>
    <name evidence="5" type="ORF">SAMN05660293_00668</name>
</gene>
<dbReference type="Proteomes" id="UP000190897">
    <property type="component" value="Unassembled WGS sequence"/>
</dbReference>
<dbReference type="RefSeq" id="WP_082213226.1">
    <property type="nucleotide sequence ID" value="NZ_FUZA01000001.1"/>
</dbReference>
<accession>A0A1T5BXH3</accession>
<evidence type="ECO:0000256" key="1">
    <source>
        <dbReference type="ARBA" id="ARBA00022679"/>
    </source>
</evidence>
<dbReference type="SUPFAM" id="SSF54593">
    <property type="entry name" value="Glyoxalase/Bleomycin resistance protein/Dihydroxybiphenyl dioxygenase"/>
    <property type="match status" value="1"/>
</dbReference>
<dbReference type="InterPro" id="IPR045039">
    <property type="entry name" value="NSI-like"/>
</dbReference>
<dbReference type="CDD" id="cd04301">
    <property type="entry name" value="NAT_SF"/>
    <property type="match status" value="1"/>
</dbReference>
<proteinExistence type="predicted"/>
<dbReference type="Pfam" id="PF00903">
    <property type="entry name" value="Glyoxalase"/>
    <property type="match status" value="1"/>
</dbReference>
<dbReference type="STRING" id="651661.SAMN05660293_00668"/>
<name>A0A1T5BXH3_9BACT</name>
<dbReference type="InterPro" id="IPR029068">
    <property type="entry name" value="Glyas_Bleomycin-R_OHBP_Dase"/>
</dbReference>
<keyword evidence="2" id="KW-0012">Acyltransferase</keyword>
<dbReference type="EMBL" id="FUZA01000001">
    <property type="protein sequence ID" value="SKB51530.1"/>
    <property type="molecule type" value="Genomic_DNA"/>
</dbReference>
<organism evidence="5 6">
    <name type="scientific">Dyadobacter psychrophilus</name>
    <dbReference type="NCBI Taxonomy" id="651661"/>
    <lineage>
        <taxon>Bacteria</taxon>
        <taxon>Pseudomonadati</taxon>
        <taxon>Bacteroidota</taxon>
        <taxon>Cytophagia</taxon>
        <taxon>Cytophagales</taxon>
        <taxon>Spirosomataceae</taxon>
        <taxon>Dyadobacter</taxon>
    </lineage>
</organism>
<dbReference type="InterPro" id="IPR000182">
    <property type="entry name" value="GNAT_dom"/>
</dbReference>
<dbReference type="Gene3D" id="3.10.180.10">
    <property type="entry name" value="2,3-Dihydroxybiphenyl 1,2-Dioxygenase, domain 1"/>
    <property type="match status" value="1"/>
</dbReference>
<feature type="domain" description="VOC" evidence="4">
    <location>
        <begin position="8"/>
        <end position="123"/>
    </location>
</feature>
<sequence>MDDSQQPSFSHAEPVLSVHNVAETIKYWQEVLGFPNQWTWGEPPRHGGVSWHGASIQFSHNPALAAAQHGHSVWIRVRNIELLYQIHQDNKAEITMPLSKQVYGLNEYVIKDINGYYITFAAPTNYKKGHSEQLPANIKISIKKPTVAQYRNLFEAVGWANTATDEMLQAQLDFMQTTVTAENSDNGDVIGCALLLGDGFSFYYVKDVMVHPDWQGKRVGTAIMQELTRWLDQNATNKAMVGLFSSEHLAPFYQQVHFTPTFGMMRIIDRDHQPMP</sequence>
<dbReference type="PROSITE" id="PS51819">
    <property type="entry name" value="VOC"/>
    <property type="match status" value="1"/>
</dbReference>
<evidence type="ECO:0000313" key="5">
    <source>
        <dbReference type="EMBL" id="SKB51530.1"/>
    </source>
</evidence>
<dbReference type="InterPro" id="IPR016181">
    <property type="entry name" value="Acyl_CoA_acyltransferase"/>
</dbReference>
<feature type="domain" description="N-acetyltransferase" evidence="3">
    <location>
        <begin position="138"/>
        <end position="276"/>
    </location>
</feature>
<dbReference type="InterPro" id="IPR037523">
    <property type="entry name" value="VOC_core"/>
</dbReference>
<protein>
    <submittedName>
        <fullName evidence="5">Acetyltransferase (GNAT) domain-containing protein</fullName>
    </submittedName>
</protein>
<dbReference type="AlphaFoldDB" id="A0A1T5BXH3"/>
<evidence type="ECO:0000259" key="3">
    <source>
        <dbReference type="PROSITE" id="PS51186"/>
    </source>
</evidence>
<dbReference type="Pfam" id="PF13508">
    <property type="entry name" value="Acetyltransf_7"/>
    <property type="match status" value="1"/>
</dbReference>
<evidence type="ECO:0000259" key="4">
    <source>
        <dbReference type="PROSITE" id="PS51819"/>
    </source>
</evidence>
<dbReference type="InterPro" id="IPR004360">
    <property type="entry name" value="Glyas_Fos-R_dOase_dom"/>
</dbReference>
<dbReference type="SUPFAM" id="SSF55729">
    <property type="entry name" value="Acyl-CoA N-acyltransferases (Nat)"/>
    <property type="match status" value="1"/>
</dbReference>
<dbReference type="GO" id="GO:0008080">
    <property type="term" value="F:N-acetyltransferase activity"/>
    <property type="evidence" value="ECO:0007669"/>
    <property type="project" value="InterPro"/>
</dbReference>
<evidence type="ECO:0000256" key="2">
    <source>
        <dbReference type="ARBA" id="ARBA00023315"/>
    </source>
</evidence>
<keyword evidence="1 5" id="KW-0808">Transferase</keyword>
<dbReference type="PANTHER" id="PTHR43626:SF4">
    <property type="entry name" value="GCN5-RELATED N-ACETYLTRANSFERASE 2, CHLOROPLASTIC"/>
    <property type="match status" value="1"/>
</dbReference>
<keyword evidence="6" id="KW-1185">Reference proteome</keyword>
<dbReference type="Gene3D" id="3.40.630.30">
    <property type="match status" value="1"/>
</dbReference>
<dbReference type="OrthoDB" id="9798201at2"/>
<reference evidence="6" key="1">
    <citation type="submission" date="2017-02" db="EMBL/GenBank/DDBJ databases">
        <authorList>
            <person name="Varghese N."/>
            <person name="Submissions S."/>
        </authorList>
    </citation>
    <scope>NUCLEOTIDE SEQUENCE [LARGE SCALE GENOMIC DNA]</scope>
    <source>
        <strain evidence="6">DSM 22270</strain>
    </source>
</reference>
<dbReference type="GO" id="GO:0005737">
    <property type="term" value="C:cytoplasm"/>
    <property type="evidence" value="ECO:0007669"/>
    <property type="project" value="TreeGrafter"/>
</dbReference>